<dbReference type="AlphaFoldDB" id="A0A918ZTY1"/>
<accession>A0A918ZTY1</accession>
<gene>
    <name evidence="1" type="ORF">GCM10017771_93760</name>
</gene>
<proteinExistence type="predicted"/>
<dbReference type="Proteomes" id="UP000603227">
    <property type="component" value="Unassembled WGS sequence"/>
</dbReference>
<reference evidence="1" key="2">
    <citation type="submission" date="2020-09" db="EMBL/GenBank/DDBJ databases">
        <authorList>
            <person name="Sun Q."/>
            <person name="Zhou Y."/>
        </authorList>
    </citation>
    <scope>NUCLEOTIDE SEQUENCE</scope>
    <source>
        <strain evidence="1">CGMCC 4.7403</strain>
    </source>
</reference>
<dbReference type="EMBL" id="BNAT01000075">
    <property type="protein sequence ID" value="GHE69916.1"/>
    <property type="molecule type" value="Genomic_DNA"/>
</dbReference>
<dbReference type="RefSeq" id="WP_189788484.1">
    <property type="nucleotide sequence ID" value="NZ_BNAT01000075.1"/>
</dbReference>
<evidence type="ECO:0000313" key="2">
    <source>
        <dbReference type="Proteomes" id="UP000603227"/>
    </source>
</evidence>
<reference evidence="1" key="1">
    <citation type="journal article" date="2014" name="Int. J. Syst. Evol. Microbiol.">
        <title>Complete genome sequence of Corynebacterium casei LMG S-19264T (=DSM 44701T), isolated from a smear-ripened cheese.</title>
        <authorList>
            <consortium name="US DOE Joint Genome Institute (JGI-PGF)"/>
            <person name="Walter F."/>
            <person name="Albersmeier A."/>
            <person name="Kalinowski J."/>
            <person name="Ruckert C."/>
        </authorList>
    </citation>
    <scope>NUCLEOTIDE SEQUENCE</scope>
    <source>
        <strain evidence="1">CGMCC 4.7403</strain>
    </source>
</reference>
<protein>
    <submittedName>
        <fullName evidence="1">Uncharacterized protein</fullName>
    </submittedName>
</protein>
<comment type="caution">
    <text evidence="1">The sequence shown here is derived from an EMBL/GenBank/DDBJ whole genome shotgun (WGS) entry which is preliminary data.</text>
</comment>
<sequence length="139" mass="15670">MTDGETFFSSIGEILGRRHRISGLNSKSGTFELHDADRTVRVTLELDLLAEYFNQLDEHDIPGLSHSPQDAQDRVRVKRIAMWIEEIFESDISLSLLEIRLGRSADGRICLVDRRGPARRSFPPANTNGGYWSADRPGT</sequence>
<organism evidence="1 2">
    <name type="scientific">Streptomyces capitiformicae</name>
    <dbReference type="NCBI Taxonomy" id="2014920"/>
    <lineage>
        <taxon>Bacteria</taxon>
        <taxon>Bacillati</taxon>
        <taxon>Actinomycetota</taxon>
        <taxon>Actinomycetes</taxon>
        <taxon>Kitasatosporales</taxon>
        <taxon>Streptomycetaceae</taxon>
        <taxon>Streptomyces</taxon>
    </lineage>
</organism>
<evidence type="ECO:0000313" key="1">
    <source>
        <dbReference type="EMBL" id="GHE69916.1"/>
    </source>
</evidence>
<keyword evidence="2" id="KW-1185">Reference proteome</keyword>
<name>A0A918ZTY1_9ACTN</name>